<proteinExistence type="predicted"/>
<comment type="caution">
    <text evidence="1">The sequence shown here is derived from an EMBL/GenBank/DDBJ whole genome shotgun (WGS) entry which is preliminary data.</text>
</comment>
<evidence type="ECO:0000313" key="2">
    <source>
        <dbReference type="Proteomes" id="UP001596020"/>
    </source>
</evidence>
<gene>
    <name evidence="1" type="ORF">ACFO3G_00265</name>
</gene>
<name>A0ABV9K4M8_9PORP</name>
<evidence type="ECO:0000313" key="1">
    <source>
        <dbReference type="EMBL" id="MFC4665070.1"/>
    </source>
</evidence>
<accession>A0ABV9K4M8</accession>
<sequence>MEIIVLYILLFISFLLGGLFLQEGKICLGQLKQIISKATIKGAQSKGLFMWAVKLVLKALNLLNTVISIATQKSTQTTLIQTQIHKFEG</sequence>
<keyword evidence="2" id="KW-1185">Reference proteome</keyword>
<protein>
    <submittedName>
        <fullName evidence="1">Uncharacterized protein</fullName>
    </submittedName>
</protein>
<organism evidence="1 2">
    <name type="scientific">Falsiporphyromonas endometrii</name>
    <dbReference type="NCBI Taxonomy" id="1387297"/>
    <lineage>
        <taxon>Bacteria</taxon>
        <taxon>Pseudomonadati</taxon>
        <taxon>Bacteroidota</taxon>
        <taxon>Bacteroidia</taxon>
        <taxon>Bacteroidales</taxon>
        <taxon>Porphyromonadaceae</taxon>
        <taxon>Falsiporphyromonas</taxon>
    </lineage>
</organism>
<dbReference type="RefSeq" id="WP_380076865.1">
    <property type="nucleotide sequence ID" value="NZ_JBHSGO010000004.1"/>
</dbReference>
<dbReference type="EMBL" id="JBHSGO010000004">
    <property type="protein sequence ID" value="MFC4665070.1"/>
    <property type="molecule type" value="Genomic_DNA"/>
</dbReference>
<reference evidence="2" key="1">
    <citation type="journal article" date="2019" name="Int. J. Syst. Evol. Microbiol.">
        <title>The Global Catalogue of Microorganisms (GCM) 10K type strain sequencing project: providing services to taxonomists for standard genome sequencing and annotation.</title>
        <authorList>
            <consortium name="The Broad Institute Genomics Platform"/>
            <consortium name="The Broad Institute Genome Sequencing Center for Infectious Disease"/>
            <person name="Wu L."/>
            <person name="Ma J."/>
        </authorList>
    </citation>
    <scope>NUCLEOTIDE SEQUENCE [LARGE SCALE GENOMIC DNA]</scope>
    <source>
        <strain evidence="2">CGMCC 4.7357</strain>
    </source>
</reference>
<dbReference type="Proteomes" id="UP001596020">
    <property type="component" value="Unassembled WGS sequence"/>
</dbReference>